<reference evidence="1 2" key="1">
    <citation type="journal article" date="2016" name="Nat. Commun.">
        <title>Thousands of microbial genomes shed light on interconnected biogeochemical processes in an aquifer system.</title>
        <authorList>
            <person name="Anantharaman K."/>
            <person name="Brown C.T."/>
            <person name="Hug L.A."/>
            <person name="Sharon I."/>
            <person name="Castelle C.J."/>
            <person name="Probst A.J."/>
            <person name="Thomas B.C."/>
            <person name="Singh A."/>
            <person name="Wilkins M.J."/>
            <person name="Karaoz U."/>
            <person name="Brodie E.L."/>
            <person name="Williams K.H."/>
            <person name="Hubbard S.S."/>
            <person name="Banfield J.F."/>
        </authorList>
    </citation>
    <scope>NUCLEOTIDE SEQUENCE [LARGE SCALE GENOMIC DNA]</scope>
</reference>
<evidence type="ECO:0000313" key="2">
    <source>
        <dbReference type="Proteomes" id="UP000176603"/>
    </source>
</evidence>
<organism evidence="1 2">
    <name type="scientific">Candidatus Uhrbacteria bacterium RIFCSPHIGHO2_12_FULL_60_25</name>
    <dbReference type="NCBI Taxonomy" id="1802399"/>
    <lineage>
        <taxon>Bacteria</taxon>
        <taxon>Candidatus Uhriibacteriota</taxon>
    </lineage>
</organism>
<name>A0A1F7UL36_9BACT</name>
<dbReference type="SUPFAM" id="SSF143011">
    <property type="entry name" value="RelE-like"/>
    <property type="match status" value="1"/>
</dbReference>
<dbReference type="Proteomes" id="UP000176603">
    <property type="component" value="Unassembled WGS sequence"/>
</dbReference>
<dbReference type="AlphaFoldDB" id="A0A1F7UL36"/>
<dbReference type="Gene3D" id="3.30.2310.20">
    <property type="entry name" value="RelE-like"/>
    <property type="match status" value="1"/>
</dbReference>
<proteinExistence type="predicted"/>
<accession>A0A1F7UL36</accession>
<protein>
    <recommendedName>
        <fullName evidence="3">Cytotoxic translational repressor of toxin-antitoxin stability system</fullName>
    </recommendedName>
</protein>
<dbReference type="InterPro" id="IPR035093">
    <property type="entry name" value="RelE/ParE_toxin_dom_sf"/>
</dbReference>
<sequence length="82" mass="9705">MVDRINKALLKMSAKDRKQVLDILERVKSGDVSLLDLKKLQATEHVYRVRQGSFRIIFFMSGRESIRILDIERRSDTTYQDY</sequence>
<evidence type="ECO:0008006" key="3">
    <source>
        <dbReference type="Google" id="ProtNLM"/>
    </source>
</evidence>
<comment type="caution">
    <text evidence="1">The sequence shown here is derived from an EMBL/GenBank/DDBJ whole genome shotgun (WGS) entry which is preliminary data.</text>
</comment>
<gene>
    <name evidence="1" type="ORF">A3E39_03190</name>
</gene>
<dbReference type="EMBL" id="MGEH01000031">
    <property type="protein sequence ID" value="OGL78454.1"/>
    <property type="molecule type" value="Genomic_DNA"/>
</dbReference>
<dbReference type="STRING" id="1802399.A3E39_03190"/>
<evidence type="ECO:0000313" key="1">
    <source>
        <dbReference type="EMBL" id="OGL78454.1"/>
    </source>
</evidence>